<evidence type="ECO:0000313" key="3">
    <source>
        <dbReference type="EnsemblMetazoa" id="CPIJ008468-PA"/>
    </source>
</evidence>
<keyword evidence="1" id="KW-0812">Transmembrane</keyword>
<dbReference type="Proteomes" id="UP000002320">
    <property type="component" value="Unassembled WGS sequence"/>
</dbReference>
<name>B0WMY3_CULQU</name>
<protein>
    <submittedName>
        <fullName evidence="2 3">Uncharacterized protein</fullName>
    </submittedName>
</protein>
<dbReference type="EnsemblMetazoa" id="CPIJ008468-RA">
    <property type="protein sequence ID" value="CPIJ008468-PA"/>
    <property type="gene ID" value="CPIJ008468"/>
</dbReference>
<dbReference type="KEGG" id="cqu:CpipJ_CPIJ008468"/>
<keyword evidence="1" id="KW-0472">Membrane</keyword>
<evidence type="ECO:0000256" key="1">
    <source>
        <dbReference type="SAM" id="Phobius"/>
    </source>
</evidence>
<dbReference type="InParanoid" id="B0WMY3"/>
<feature type="transmembrane region" description="Helical" evidence="1">
    <location>
        <begin position="28"/>
        <end position="46"/>
    </location>
</feature>
<reference evidence="2" key="1">
    <citation type="submission" date="2007-03" db="EMBL/GenBank/DDBJ databases">
        <title>Annotation of Culex pipiens quinquefasciatus.</title>
        <authorList>
            <consortium name="The Broad Institute Genome Sequencing Platform"/>
            <person name="Atkinson P.W."/>
            <person name="Hemingway J."/>
            <person name="Christensen B.M."/>
            <person name="Higgs S."/>
            <person name="Kodira C."/>
            <person name="Hannick L."/>
            <person name="Megy K."/>
            <person name="O'Leary S."/>
            <person name="Pearson M."/>
            <person name="Haas B.J."/>
            <person name="Mauceli E."/>
            <person name="Wortman J.R."/>
            <person name="Lee N.H."/>
            <person name="Guigo R."/>
            <person name="Stanke M."/>
            <person name="Alvarado L."/>
            <person name="Amedeo P."/>
            <person name="Antoine C.H."/>
            <person name="Arensburger P."/>
            <person name="Bidwell S.L."/>
            <person name="Crawford M."/>
            <person name="Camaro F."/>
            <person name="Devon K."/>
            <person name="Engels R."/>
            <person name="Hammond M."/>
            <person name="Howarth C."/>
            <person name="Koehrsen M."/>
            <person name="Lawson D."/>
            <person name="Montgomery P."/>
            <person name="Nene V."/>
            <person name="Nusbaum C."/>
            <person name="Puiu D."/>
            <person name="Romero-Severson J."/>
            <person name="Severson D.W."/>
            <person name="Shumway M."/>
            <person name="Sisk P."/>
            <person name="Stolte C."/>
            <person name="Zeng Q."/>
            <person name="Eisenstadt E."/>
            <person name="Fraser-Liggett C."/>
            <person name="Strausberg R."/>
            <person name="Galagan J."/>
            <person name="Birren B."/>
            <person name="Collins F.H."/>
        </authorList>
    </citation>
    <scope>NUCLEOTIDE SEQUENCE [LARGE SCALE GENOMIC DNA]</scope>
    <source>
        <strain evidence="2">JHB</strain>
    </source>
</reference>
<organism>
    <name type="scientific">Culex quinquefasciatus</name>
    <name type="common">Southern house mosquito</name>
    <name type="synonym">Culex pungens</name>
    <dbReference type="NCBI Taxonomy" id="7176"/>
    <lineage>
        <taxon>Eukaryota</taxon>
        <taxon>Metazoa</taxon>
        <taxon>Ecdysozoa</taxon>
        <taxon>Arthropoda</taxon>
        <taxon>Hexapoda</taxon>
        <taxon>Insecta</taxon>
        <taxon>Pterygota</taxon>
        <taxon>Neoptera</taxon>
        <taxon>Endopterygota</taxon>
        <taxon>Diptera</taxon>
        <taxon>Nematocera</taxon>
        <taxon>Culicoidea</taxon>
        <taxon>Culicidae</taxon>
        <taxon>Culicinae</taxon>
        <taxon>Culicini</taxon>
        <taxon>Culex</taxon>
        <taxon>Culex</taxon>
    </lineage>
</organism>
<dbReference type="AlphaFoldDB" id="B0WMY3"/>
<keyword evidence="4" id="KW-1185">Reference proteome</keyword>
<dbReference type="EMBL" id="DS232004">
    <property type="protein sequence ID" value="EDS31385.1"/>
    <property type="molecule type" value="Genomic_DNA"/>
</dbReference>
<dbReference type="VEuPathDB" id="VectorBase:CPIJ008468"/>
<evidence type="ECO:0000313" key="4">
    <source>
        <dbReference type="Proteomes" id="UP000002320"/>
    </source>
</evidence>
<feature type="transmembrane region" description="Helical" evidence="1">
    <location>
        <begin position="66"/>
        <end position="86"/>
    </location>
</feature>
<dbReference type="HOGENOM" id="CLU_1857246_0_0_1"/>
<accession>B0WMY3</accession>
<evidence type="ECO:0000313" key="2">
    <source>
        <dbReference type="EMBL" id="EDS31385.1"/>
    </source>
</evidence>
<proteinExistence type="predicted"/>
<reference evidence="3" key="2">
    <citation type="submission" date="2021-02" db="UniProtKB">
        <authorList>
            <consortium name="EnsemblMetazoa"/>
        </authorList>
    </citation>
    <scope>IDENTIFICATION</scope>
    <source>
        <strain evidence="3">JHB</strain>
    </source>
</reference>
<sequence length="138" mass="17080">MCDYRDLLRMANSRDGVRNLRSNYTVNWYLINWYLVNWYLVNWYLVNRYQVYWYLVNWYLVNRYQVYWYLIDWYLVNWYLVNWYLVNRYQVYCGAGLTAASLQNPMCPTPTDSDSEQGSLEDFLEQCLAPCCWEIWKT</sequence>
<gene>
    <name evidence="3" type="primary">6040713</name>
    <name evidence="2" type="ORF">CpipJ_CPIJ008468</name>
</gene>
<keyword evidence="1" id="KW-1133">Transmembrane helix</keyword>